<feature type="domain" description="SbsA Ig-like" evidence="4">
    <location>
        <begin position="41"/>
        <end position="140"/>
    </location>
</feature>
<sequence>MKIQNNDKWHKHIFKLLCFLTAGFITYSCANMARPTGGPRDTTPPVYLKSNPLPNQLNVTKNRIEIDFDEIVQIDKPNEKVIISPPQKEAPNVRASGKKVIVELQDSLLENTTYTIDFSDAIADNNEHNKLENFTLSFSTGPTIDTLQISGVLLNAQDLEPITGMLVGVHSDLDDTAFVKLPFDRIAASDGTGHFTIRNLAPGNYRIFALKDLNRDYRFDNATEDIAFEDIVISPSTELTVRPDTIWADSLVIDTIIMKDFVHFTPDNIILKAFNENFKSHYLNKYERQQQQKISIFFAAPNDSLPIIKGLNFNTDDWAVIERNATNDTIHYWIKDSLIYQLDTLTIEARYLRTDSNLQLEPYADTLNFIMKNVKKNIQNQDKKHHRGKKEEEVPKIDYVGMNPNAPGTLNIYQDLLFTYSEPIENIDKKGIHLYIKQDTLWIPDDKFTFTQDSLQIRNFRLYNKWKPGNEYKLNIDSMAGYTIYGKPTRAFEQTFKIKKTEEYSNFYITTQGVKDSAFVELLNSSDAPVRRSPVIDGGAEFIYVDPGTYYARLVIDKNNNGKFDTGNYKEKRQPDEVYYYPEKIILKANWDVEQEWNVFALPADKQKPREIVKNKSDKEKQQKRQNEEDDDTETDEHYYPGRDSDPYGQYPGQPYNGQGYRR</sequence>
<keyword evidence="6" id="KW-1185">Reference proteome</keyword>
<keyword evidence="1 3" id="KW-0732">Signal</keyword>
<dbReference type="EMBL" id="JANDHW010000009">
    <property type="protein sequence ID" value="MCP9612440.1"/>
    <property type="molecule type" value="Genomic_DNA"/>
</dbReference>
<feature type="compositionally biased region" description="Low complexity" evidence="2">
    <location>
        <begin position="647"/>
        <end position="663"/>
    </location>
</feature>
<proteinExistence type="predicted"/>
<evidence type="ECO:0000256" key="2">
    <source>
        <dbReference type="SAM" id="MobiDB-lite"/>
    </source>
</evidence>
<evidence type="ECO:0000256" key="1">
    <source>
        <dbReference type="ARBA" id="ARBA00022729"/>
    </source>
</evidence>
<organism evidence="5 6">
    <name type="scientific">Coprobacter tertius</name>
    <dbReference type="NCBI Taxonomy" id="2944915"/>
    <lineage>
        <taxon>Bacteria</taxon>
        <taxon>Pseudomonadati</taxon>
        <taxon>Bacteroidota</taxon>
        <taxon>Bacteroidia</taxon>
        <taxon>Bacteroidales</taxon>
        <taxon>Barnesiellaceae</taxon>
        <taxon>Coprobacter</taxon>
    </lineage>
</organism>
<dbReference type="RefSeq" id="WP_255027743.1">
    <property type="nucleotide sequence ID" value="NZ_JANDHW010000009.1"/>
</dbReference>
<evidence type="ECO:0000313" key="6">
    <source>
        <dbReference type="Proteomes" id="UP001205603"/>
    </source>
</evidence>
<reference evidence="5 6" key="1">
    <citation type="submission" date="2022-07" db="EMBL/GenBank/DDBJ databases">
        <title>Fecal culturing of patients with breast cancer.</title>
        <authorList>
            <person name="Teng N.M.Y."/>
            <person name="Kiu R."/>
            <person name="Evans R."/>
            <person name="Baker D.J."/>
            <person name="Zenner C."/>
            <person name="Robinson S.D."/>
            <person name="Hall L.J."/>
        </authorList>
    </citation>
    <scope>NUCLEOTIDE SEQUENCE [LARGE SCALE GENOMIC DNA]</scope>
    <source>
        <strain evidence="5 6">LH1063</strain>
    </source>
</reference>
<dbReference type="Proteomes" id="UP001205603">
    <property type="component" value="Unassembled WGS sequence"/>
</dbReference>
<evidence type="ECO:0000313" key="5">
    <source>
        <dbReference type="EMBL" id="MCP9612440.1"/>
    </source>
</evidence>
<dbReference type="InterPro" id="IPR032812">
    <property type="entry name" value="SbsA_Ig"/>
</dbReference>
<gene>
    <name evidence="5" type="ORF">NMU02_10090</name>
</gene>
<dbReference type="Pfam" id="PF13205">
    <property type="entry name" value="Big_5"/>
    <property type="match status" value="1"/>
</dbReference>
<comment type="caution">
    <text evidence="5">The sequence shown here is derived from an EMBL/GenBank/DDBJ whole genome shotgun (WGS) entry which is preliminary data.</text>
</comment>
<feature type="region of interest" description="Disordered" evidence="2">
    <location>
        <begin position="608"/>
        <end position="663"/>
    </location>
</feature>
<accession>A0ABT1MIK1</accession>
<feature type="chain" id="PRO_5046113851" evidence="3">
    <location>
        <begin position="31"/>
        <end position="663"/>
    </location>
</feature>
<name>A0ABT1MIK1_9BACT</name>
<dbReference type="PROSITE" id="PS51257">
    <property type="entry name" value="PROKAR_LIPOPROTEIN"/>
    <property type="match status" value="1"/>
</dbReference>
<feature type="signal peptide" evidence="3">
    <location>
        <begin position="1"/>
        <end position="30"/>
    </location>
</feature>
<feature type="compositionally biased region" description="Basic and acidic residues" evidence="2">
    <location>
        <begin position="608"/>
        <end position="627"/>
    </location>
</feature>
<evidence type="ECO:0000259" key="4">
    <source>
        <dbReference type="Pfam" id="PF13205"/>
    </source>
</evidence>
<evidence type="ECO:0000256" key="3">
    <source>
        <dbReference type="SAM" id="SignalP"/>
    </source>
</evidence>
<protein>
    <submittedName>
        <fullName evidence="5">Ig-like domain-containing protein</fullName>
    </submittedName>
</protein>
<feature type="compositionally biased region" description="Basic and acidic residues" evidence="2">
    <location>
        <begin position="636"/>
        <end position="646"/>
    </location>
</feature>